<dbReference type="GO" id="GO:0022857">
    <property type="term" value="F:transmembrane transporter activity"/>
    <property type="evidence" value="ECO:0007669"/>
    <property type="project" value="InterPro"/>
</dbReference>
<dbReference type="SUPFAM" id="SSF103473">
    <property type="entry name" value="MFS general substrate transporter"/>
    <property type="match status" value="1"/>
</dbReference>
<dbReference type="EMBL" id="JAWDJX010000022">
    <property type="protein sequence ID" value="KAK3052167.1"/>
    <property type="molecule type" value="Genomic_DNA"/>
</dbReference>
<evidence type="ECO:0000256" key="3">
    <source>
        <dbReference type="ARBA" id="ARBA00022692"/>
    </source>
</evidence>
<comment type="caution">
    <text evidence="7">The sequence shown here is derived from an EMBL/GenBank/DDBJ whole genome shotgun (WGS) entry which is preliminary data.</text>
</comment>
<proteinExistence type="predicted"/>
<keyword evidence="3 6" id="KW-0812">Transmembrane</keyword>
<feature type="transmembrane region" description="Helical" evidence="6">
    <location>
        <begin position="420"/>
        <end position="440"/>
    </location>
</feature>
<keyword evidence="5 6" id="KW-0472">Membrane</keyword>
<reference evidence="7" key="1">
    <citation type="submission" date="2023-04" db="EMBL/GenBank/DDBJ databases">
        <title>Black Yeasts Isolated from many extreme environments.</title>
        <authorList>
            <person name="Coleine C."/>
            <person name="Stajich J.E."/>
            <person name="Selbmann L."/>
        </authorList>
    </citation>
    <scope>NUCLEOTIDE SEQUENCE</scope>
    <source>
        <strain evidence="7">CCFEE 5312</strain>
    </source>
</reference>
<keyword evidence="2" id="KW-0813">Transport</keyword>
<dbReference type="FunFam" id="1.20.1250.20:FF:000106">
    <property type="entry name" value="MFS transporter, putative"/>
    <property type="match status" value="1"/>
</dbReference>
<evidence type="ECO:0000313" key="8">
    <source>
        <dbReference type="Proteomes" id="UP001271007"/>
    </source>
</evidence>
<organism evidence="7 8">
    <name type="scientific">Extremus antarcticus</name>
    <dbReference type="NCBI Taxonomy" id="702011"/>
    <lineage>
        <taxon>Eukaryota</taxon>
        <taxon>Fungi</taxon>
        <taxon>Dikarya</taxon>
        <taxon>Ascomycota</taxon>
        <taxon>Pezizomycotina</taxon>
        <taxon>Dothideomycetes</taxon>
        <taxon>Dothideomycetidae</taxon>
        <taxon>Mycosphaerellales</taxon>
        <taxon>Extremaceae</taxon>
        <taxon>Extremus</taxon>
    </lineage>
</organism>
<keyword evidence="4 6" id="KW-1133">Transmembrane helix</keyword>
<dbReference type="AlphaFoldDB" id="A0AAJ0GDE2"/>
<feature type="transmembrane region" description="Helical" evidence="6">
    <location>
        <begin position="212"/>
        <end position="232"/>
    </location>
</feature>
<evidence type="ECO:0000256" key="1">
    <source>
        <dbReference type="ARBA" id="ARBA00004141"/>
    </source>
</evidence>
<name>A0AAJ0GDE2_9PEZI</name>
<keyword evidence="8" id="KW-1185">Reference proteome</keyword>
<evidence type="ECO:0008006" key="9">
    <source>
        <dbReference type="Google" id="ProtNLM"/>
    </source>
</evidence>
<evidence type="ECO:0000256" key="5">
    <source>
        <dbReference type="ARBA" id="ARBA00023136"/>
    </source>
</evidence>
<feature type="transmembrane region" description="Helical" evidence="6">
    <location>
        <begin position="452"/>
        <end position="472"/>
    </location>
</feature>
<gene>
    <name evidence="7" type="ORF">LTR09_006759</name>
</gene>
<accession>A0AAJ0GDE2</accession>
<dbReference type="PANTHER" id="PTHR43791">
    <property type="entry name" value="PERMEASE-RELATED"/>
    <property type="match status" value="1"/>
</dbReference>
<dbReference type="InterPro" id="IPR011701">
    <property type="entry name" value="MFS"/>
</dbReference>
<feature type="transmembrane region" description="Helical" evidence="6">
    <location>
        <begin position="484"/>
        <end position="501"/>
    </location>
</feature>
<evidence type="ECO:0000256" key="2">
    <source>
        <dbReference type="ARBA" id="ARBA00022448"/>
    </source>
</evidence>
<protein>
    <recommendedName>
        <fullName evidence="9">Phthalate transporter</fullName>
    </recommendedName>
</protein>
<feature type="transmembrane region" description="Helical" evidence="6">
    <location>
        <begin position="390"/>
        <end position="408"/>
    </location>
</feature>
<comment type="subcellular location">
    <subcellularLocation>
        <location evidence="1">Membrane</location>
        <topology evidence="1">Multi-pass membrane protein</topology>
    </subcellularLocation>
</comment>
<dbReference type="Proteomes" id="UP001271007">
    <property type="component" value="Unassembled WGS sequence"/>
</dbReference>
<feature type="transmembrane region" description="Helical" evidence="6">
    <location>
        <begin position="176"/>
        <end position="200"/>
    </location>
</feature>
<dbReference type="PANTHER" id="PTHR43791:SF104">
    <property type="entry name" value="MAJOR FACILITATOR SUPERFAMILY (MFS) PROFILE DOMAIN-CONTAINING PROTEIN-RELATED"/>
    <property type="match status" value="1"/>
</dbReference>
<feature type="transmembrane region" description="Helical" evidence="6">
    <location>
        <begin position="324"/>
        <end position="347"/>
    </location>
</feature>
<evidence type="ECO:0000256" key="4">
    <source>
        <dbReference type="ARBA" id="ARBA00022989"/>
    </source>
</evidence>
<dbReference type="Pfam" id="PF07690">
    <property type="entry name" value="MFS_1"/>
    <property type="match status" value="1"/>
</dbReference>
<sequence>MDWTPEDLHFEMEDMVEDDIESKGSFDMGESDPLHAKWEGVVESGSFGKFYEPAVSYEGRHRFDPHFKWNREAERKVVRKIDWRIGTFVCLMFFALQADRANIVQALSAETLADRGLTVDEYKTGQTVYFLSLLLAALPSQLIAKRLGIDRWLPLQMICWGVVASMQTGISGRWSFWVARALIGMLEGGLVPSTILYLSYFYTGTELPKRLAWVWVGYPAVTVVSTLLHVAILRSSGLWQIPDWRWLFGIEGTITIVTGCVTWLYLPASPTQTASKLRGKQGWFSVTEEKIMVNRILRDDPGKGDMNYREAVTLKQVWNCLCDYHLWPIYLLGLTWQIPMFPITQWLNDNLRHLGLDTYLIQLLCLPSPAIWIGNLLIFTYISEWLNERFLLSILSQVWVLPLLVTMMCLPNDRDRWHNWVLTMLGCAQPYVHVILIGLASRNAGSVRNRTVSVALYSMCVHASDVIGTNIYRKDDAPFYYRGNRILIMVVIYNILLFLGAKRFYVFFNQRREANWELMSRHDRQVYLATTKDKGNKRLDFRFSH</sequence>
<evidence type="ECO:0000313" key="7">
    <source>
        <dbReference type="EMBL" id="KAK3052167.1"/>
    </source>
</evidence>
<dbReference type="Gene3D" id="1.20.1250.20">
    <property type="entry name" value="MFS general substrate transporter like domains"/>
    <property type="match status" value="1"/>
</dbReference>
<evidence type="ECO:0000256" key="6">
    <source>
        <dbReference type="SAM" id="Phobius"/>
    </source>
</evidence>
<dbReference type="GO" id="GO:0016020">
    <property type="term" value="C:membrane"/>
    <property type="evidence" value="ECO:0007669"/>
    <property type="project" value="UniProtKB-SubCell"/>
</dbReference>
<feature type="transmembrane region" description="Helical" evidence="6">
    <location>
        <begin position="359"/>
        <end position="378"/>
    </location>
</feature>
<dbReference type="InterPro" id="IPR036259">
    <property type="entry name" value="MFS_trans_sf"/>
</dbReference>
<feature type="transmembrane region" description="Helical" evidence="6">
    <location>
        <begin position="244"/>
        <end position="266"/>
    </location>
</feature>